<dbReference type="InterPro" id="IPR004155">
    <property type="entry name" value="PBS_lyase_HEAT"/>
</dbReference>
<proteinExistence type="predicted"/>
<dbReference type="SMART" id="SM00567">
    <property type="entry name" value="EZ_HEAT"/>
    <property type="match status" value="4"/>
</dbReference>
<comment type="caution">
    <text evidence="2">The sequence shown here is derived from an EMBL/GenBank/DDBJ whole genome shotgun (WGS) entry which is preliminary data.</text>
</comment>
<dbReference type="Gene3D" id="1.25.10.10">
    <property type="entry name" value="Leucine-rich Repeat Variant"/>
    <property type="match status" value="2"/>
</dbReference>
<feature type="chain" id="PRO_5032603535" evidence="1">
    <location>
        <begin position="21"/>
        <end position="434"/>
    </location>
</feature>
<dbReference type="Pfam" id="PF13646">
    <property type="entry name" value="HEAT_2"/>
    <property type="match status" value="1"/>
</dbReference>
<dbReference type="SUPFAM" id="SSF48371">
    <property type="entry name" value="ARM repeat"/>
    <property type="match status" value="1"/>
</dbReference>
<feature type="signal peptide" evidence="1">
    <location>
        <begin position="1"/>
        <end position="20"/>
    </location>
</feature>
<dbReference type="AlphaFoldDB" id="A0A833H0K2"/>
<dbReference type="InterPro" id="IPR016024">
    <property type="entry name" value="ARM-type_fold"/>
</dbReference>
<dbReference type="InterPro" id="IPR011989">
    <property type="entry name" value="ARM-like"/>
</dbReference>
<evidence type="ECO:0000256" key="1">
    <source>
        <dbReference type="SAM" id="SignalP"/>
    </source>
</evidence>
<name>A0A833H0K2_9LEPT</name>
<evidence type="ECO:0000313" key="3">
    <source>
        <dbReference type="Proteomes" id="UP000460298"/>
    </source>
</evidence>
<dbReference type="EMBL" id="WBUI01000012">
    <property type="protein sequence ID" value="KAB2931730.1"/>
    <property type="molecule type" value="Genomic_DNA"/>
</dbReference>
<evidence type="ECO:0000313" key="2">
    <source>
        <dbReference type="EMBL" id="KAB2931730.1"/>
    </source>
</evidence>
<accession>A0A833H0K2</accession>
<organism evidence="2 3">
    <name type="scientific">Leptonema illini</name>
    <dbReference type="NCBI Taxonomy" id="183"/>
    <lineage>
        <taxon>Bacteria</taxon>
        <taxon>Pseudomonadati</taxon>
        <taxon>Spirochaetota</taxon>
        <taxon>Spirochaetia</taxon>
        <taxon>Leptospirales</taxon>
        <taxon>Leptospiraceae</taxon>
        <taxon>Leptonema</taxon>
    </lineage>
</organism>
<sequence length="434" mass="49334">MRRLILVVALLALAAPTLDAAGDDPARLIYMMEKGGLERRQAFWFAYQSKQYFLLRRAVRYLLESDDYEDHRMILRVMEVLGPSLDTHIPGWYDILDRYMAPSVPDDLLVRCMKLSVQFKEHRMVFAVTRMMEHPIYAVRLEAIRSLVAMENDNVVPVLIRYMKSDDPVLLIYGLQGARVLGDSRFLPFIRDLLEHRNKSVRIYALRAVAESRGEGDLSYLITGRFSRENNAEVRRTIVQLIGERMMGGQQYTVTRAMQDSSPLVREAAYNTAVHLRSALFARELSLRLTQEDDARLKGVVIDALTRLNMGDPLSGLSRIARSDADPTLRSLAVRAIGRIKDRTQNDALFQVATTDTDASVRREAAQSLAFLADLSQGQRLASAVENNDLDTEVRFLLFRALVKSGNREAVRQLKERARHIKDPVLRSAVENEA</sequence>
<keyword evidence="1" id="KW-0732">Signal</keyword>
<dbReference type="Proteomes" id="UP000460298">
    <property type="component" value="Unassembled WGS sequence"/>
</dbReference>
<protein>
    <submittedName>
        <fullName evidence="2">HEAT repeat domain-containing protein</fullName>
    </submittedName>
</protein>
<reference evidence="2 3" key="1">
    <citation type="submission" date="2019-10" db="EMBL/GenBank/DDBJ databases">
        <title>Extracellular Electron Transfer in a Candidatus Methanoperedens spp. Enrichment Culture.</title>
        <authorList>
            <person name="Berger S."/>
            <person name="Rangel Shaw D."/>
            <person name="Berben T."/>
            <person name="In 'T Zandt M."/>
            <person name="Frank J."/>
            <person name="Reimann J."/>
            <person name="Jetten M.S.M."/>
            <person name="Welte C.U."/>
        </authorList>
    </citation>
    <scope>NUCLEOTIDE SEQUENCE [LARGE SCALE GENOMIC DNA]</scope>
    <source>
        <strain evidence="2">SB12</strain>
    </source>
</reference>
<gene>
    <name evidence="2" type="ORF">F9K24_12405</name>
</gene>